<dbReference type="RefSeq" id="WP_094456664.1">
    <property type="nucleotide sequence ID" value="NZ_NOXU01000029.1"/>
</dbReference>
<evidence type="ECO:0000313" key="8">
    <source>
        <dbReference type="EMBL" id="OYQ34255.1"/>
    </source>
</evidence>
<dbReference type="InterPro" id="IPR002937">
    <property type="entry name" value="Amino_oxidase"/>
</dbReference>
<name>A0A255Z018_9PROT</name>
<dbReference type="PANTHER" id="PTHR43734">
    <property type="entry name" value="PHYTOENE DESATURASE"/>
    <property type="match status" value="1"/>
</dbReference>
<dbReference type="InterPro" id="IPR036188">
    <property type="entry name" value="FAD/NAD-bd_sf"/>
</dbReference>
<evidence type="ECO:0000256" key="4">
    <source>
        <dbReference type="ARBA" id="ARBA00023002"/>
    </source>
</evidence>
<keyword evidence="9" id="KW-1185">Reference proteome</keyword>
<dbReference type="Proteomes" id="UP000216998">
    <property type="component" value="Unassembled WGS sequence"/>
</dbReference>
<dbReference type="Pfam" id="PF01593">
    <property type="entry name" value="Amino_oxidase"/>
    <property type="match status" value="1"/>
</dbReference>
<evidence type="ECO:0000256" key="1">
    <source>
        <dbReference type="ARBA" id="ARBA00004829"/>
    </source>
</evidence>
<organism evidence="8 9">
    <name type="scientific">Niveispirillum lacus</name>
    <dbReference type="NCBI Taxonomy" id="1981099"/>
    <lineage>
        <taxon>Bacteria</taxon>
        <taxon>Pseudomonadati</taxon>
        <taxon>Pseudomonadota</taxon>
        <taxon>Alphaproteobacteria</taxon>
        <taxon>Rhodospirillales</taxon>
        <taxon>Azospirillaceae</taxon>
        <taxon>Niveispirillum</taxon>
    </lineage>
</organism>
<evidence type="ECO:0000256" key="6">
    <source>
        <dbReference type="SAM" id="MobiDB-lite"/>
    </source>
</evidence>
<dbReference type="AlphaFoldDB" id="A0A255Z018"/>
<dbReference type="InterPro" id="IPR054841">
    <property type="entry name" value="carotdesatCrtD"/>
</dbReference>
<evidence type="ECO:0000256" key="5">
    <source>
        <dbReference type="RuleBase" id="RU362075"/>
    </source>
</evidence>
<feature type="domain" description="Amine oxidase" evidence="7">
    <location>
        <begin position="16"/>
        <end position="299"/>
    </location>
</feature>
<proteinExistence type="inferred from homology"/>
<dbReference type="NCBIfam" id="NF045637">
    <property type="entry name" value="carotdesatCrtDProt"/>
    <property type="match status" value="1"/>
</dbReference>
<evidence type="ECO:0000313" key="9">
    <source>
        <dbReference type="Proteomes" id="UP000216998"/>
    </source>
</evidence>
<keyword evidence="3 5" id="KW-0125">Carotenoid biosynthesis</keyword>
<evidence type="ECO:0000256" key="2">
    <source>
        <dbReference type="ARBA" id="ARBA00006046"/>
    </source>
</evidence>
<dbReference type="OrthoDB" id="9774675at2"/>
<comment type="pathway">
    <text evidence="1 5">Carotenoid biosynthesis.</text>
</comment>
<dbReference type="SUPFAM" id="SSF51905">
    <property type="entry name" value="FAD/NAD(P)-binding domain"/>
    <property type="match status" value="1"/>
</dbReference>
<feature type="region of interest" description="Disordered" evidence="6">
    <location>
        <begin position="508"/>
        <end position="527"/>
    </location>
</feature>
<gene>
    <name evidence="8" type="ORF">CHU95_12480</name>
</gene>
<dbReference type="GO" id="GO:0016491">
    <property type="term" value="F:oxidoreductase activity"/>
    <property type="evidence" value="ECO:0007669"/>
    <property type="project" value="UniProtKB-KW"/>
</dbReference>
<keyword evidence="4 5" id="KW-0560">Oxidoreductase</keyword>
<dbReference type="InterPro" id="IPR014105">
    <property type="entry name" value="Carotenoid/retinoid_OxRdtase"/>
</dbReference>
<dbReference type="NCBIfam" id="TIGR02734">
    <property type="entry name" value="crtI_fam"/>
    <property type="match status" value="1"/>
</dbReference>
<comment type="similarity">
    <text evidence="2 5">Belongs to the carotenoid/retinoid oxidoreductase family.</text>
</comment>
<protein>
    <submittedName>
        <fullName evidence="8">CrtD protein</fullName>
    </submittedName>
</protein>
<dbReference type="PRINTS" id="PR00420">
    <property type="entry name" value="RNGMNOXGNASE"/>
</dbReference>
<comment type="caution">
    <text evidence="8">The sequence shown here is derived from an EMBL/GenBank/DDBJ whole genome shotgun (WGS) entry which is preliminary data.</text>
</comment>
<evidence type="ECO:0000256" key="3">
    <source>
        <dbReference type="ARBA" id="ARBA00022746"/>
    </source>
</evidence>
<reference evidence="8 9" key="1">
    <citation type="submission" date="2017-07" db="EMBL/GenBank/DDBJ databases">
        <title>Niveispirillum cyanobacteriorum sp. nov., isolated from cyanobacterial aggregates in a eutrophic lake.</title>
        <authorList>
            <person name="Cai H."/>
        </authorList>
    </citation>
    <scope>NUCLEOTIDE SEQUENCE [LARGE SCALE GENOMIC DNA]</scope>
    <source>
        <strain evidence="9">TH1-14</strain>
    </source>
</reference>
<dbReference type="Gene3D" id="3.50.50.60">
    <property type="entry name" value="FAD/NAD(P)-binding domain"/>
    <property type="match status" value="2"/>
</dbReference>
<dbReference type="EMBL" id="NOXU01000029">
    <property type="protein sequence ID" value="OYQ34255.1"/>
    <property type="molecule type" value="Genomic_DNA"/>
</dbReference>
<evidence type="ECO:0000259" key="7">
    <source>
        <dbReference type="Pfam" id="PF01593"/>
    </source>
</evidence>
<dbReference type="PANTHER" id="PTHR43734:SF7">
    <property type="entry name" value="4,4'-DIAPONEUROSPORENE OXYGENASE"/>
    <property type="match status" value="1"/>
</dbReference>
<sequence length="527" mass="56067">MRSGTEDDVVIVGAGMGGLSAALVLASAGYKVVVIEAAPGPGGKLRQVTAAGQTFDAGPTVLTMKWVFDALLDRCGTSLAAEVSLTRSDLLARHYWQGGARLDLFADVERNIDAIGDFAGPREASGFQRFAADSARIYQLLERSFIDASRPNPLSLSARIGLHRPDALLALKPFSSLWSALSGYFRDPRIRQLFGRYATYCGSSPYLAPATLMLVAHVEQSGVWMVDGGMHMLARRLMAVAERLGVEFRFGERITAIDKDGSGRAVTGVTTDQQYQVKAGSIIFNGDAAALAALLRANGPPRRRGSAQRSLSALVACGPASPGGVPLAHHTVFFSNDYAAEFDAILRHRRPPEDPTVYLCAQDRTDTGIVRPPSVSGAGERLYSLINMPADGDIHAYSESEIDRCLSSMEHRLASNGLILPLDRRTLSITGPDGFNRLFPSTGGALYGMASHGAMASFWRPSARGPLRGLYLAGGSVHPGPGVPMAALSGKIAAERLMADRASIGRSRPVATTGGMPMRSAIADNLR</sequence>
<dbReference type="GO" id="GO:0016117">
    <property type="term" value="P:carotenoid biosynthetic process"/>
    <property type="evidence" value="ECO:0007669"/>
    <property type="project" value="UniProtKB-KW"/>
</dbReference>
<accession>A0A255Z018</accession>